<dbReference type="STRING" id="691883.A0A058ZB68"/>
<feature type="region of interest" description="Disordered" evidence="6">
    <location>
        <begin position="682"/>
        <end position="709"/>
    </location>
</feature>
<evidence type="ECO:0000259" key="7">
    <source>
        <dbReference type="Pfam" id="PF05670"/>
    </source>
</evidence>
<feature type="compositionally biased region" description="Basic and acidic residues" evidence="6">
    <location>
        <begin position="846"/>
        <end position="862"/>
    </location>
</feature>
<evidence type="ECO:0000256" key="2">
    <source>
        <dbReference type="ARBA" id="ARBA00008318"/>
    </source>
</evidence>
<dbReference type="GeneID" id="20525811"/>
<evidence type="ECO:0000256" key="4">
    <source>
        <dbReference type="ARBA" id="ARBA00023054"/>
    </source>
</evidence>
<feature type="region of interest" description="Disordered" evidence="6">
    <location>
        <begin position="876"/>
        <end position="898"/>
    </location>
</feature>
<evidence type="ECO:0000256" key="5">
    <source>
        <dbReference type="ARBA" id="ARBA00070414"/>
    </source>
</evidence>
<feature type="compositionally biased region" description="Basic residues" evidence="6">
    <location>
        <begin position="775"/>
        <end position="787"/>
    </location>
</feature>
<evidence type="ECO:0000313" key="9">
    <source>
        <dbReference type="EMBL" id="KCV71670.1"/>
    </source>
</evidence>
<proteinExistence type="inferred from homology"/>
<evidence type="ECO:0000313" key="10">
    <source>
        <dbReference type="Proteomes" id="UP000030693"/>
    </source>
</evidence>
<feature type="compositionally biased region" description="Basic residues" evidence="6">
    <location>
        <begin position="805"/>
        <end position="817"/>
    </location>
</feature>
<dbReference type="PANTHER" id="PTHR15239">
    <property type="entry name" value="NUCLEAR EXPORT MEDIATOR FACTOR NEMF"/>
    <property type="match status" value="1"/>
</dbReference>
<feature type="compositionally biased region" description="Acidic residues" evidence="6">
    <location>
        <begin position="753"/>
        <end position="762"/>
    </location>
</feature>
<protein>
    <recommendedName>
        <fullName evidence="5">Ribosome quality control complex subunit 2</fullName>
    </recommendedName>
</protein>
<dbReference type="PANTHER" id="PTHR15239:SF6">
    <property type="entry name" value="RIBOSOME QUALITY CONTROL COMPLEX SUBUNIT NEMF"/>
    <property type="match status" value="1"/>
</dbReference>
<evidence type="ECO:0000256" key="3">
    <source>
        <dbReference type="ARBA" id="ARBA00022490"/>
    </source>
</evidence>
<dbReference type="FunFam" id="2.30.310.10:FF:000003">
    <property type="entry name" value="Zinc knuckle domain containing protein"/>
    <property type="match status" value="1"/>
</dbReference>
<gene>
    <name evidence="9" type="ORF">H696_01086</name>
</gene>
<evidence type="ECO:0000256" key="6">
    <source>
        <dbReference type="SAM" id="MobiDB-lite"/>
    </source>
</evidence>
<accession>A0A058ZB68</accession>
<feature type="compositionally biased region" description="Low complexity" evidence="6">
    <location>
        <begin position="689"/>
        <end position="708"/>
    </location>
</feature>
<keyword evidence="4" id="KW-0175">Coiled coil</keyword>
<dbReference type="RefSeq" id="XP_009493248.1">
    <property type="nucleotide sequence ID" value="XM_009494973.1"/>
</dbReference>
<comment type="subcellular location">
    <subcellularLocation>
        <location evidence="1">Cytoplasm</location>
    </subcellularLocation>
</comment>
<dbReference type="GO" id="GO:1990112">
    <property type="term" value="C:RQC complex"/>
    <property type="evidence" value="ECO:0007669"/>
    <property type="project" value="TreeGrafter"/>
</dbReference>
<dbReference type="Proteomes" id="UP000030693">
    <property type="component" value="Unassembled WGS sequence"/>
</dbReference>
<dbReference type="AlphaFoldDB" id="A0A058ZB68"/>
<reference evidence="9" key="1">
    <citation type="submission" date="2013-04" db="EMBL/GenBank/DDBJ databases">
        <title>The Genome Sequence of Fonticula alba ATCC 38817.</title>
        <authorList>
            <consortium name="The Broad Institute Genomics Platform"/>
            <person name="Russ C."/>
            <person name="Cuomo C."/>
            <person name="Burger G."/>
            <person name="Gray M.W."/>
            <person name="Holland P.W.H."/>
            <person name="King N."/>
            <person name="Lang F.B.F."/>
            <person name="Roger A.J."/>
            <person name="Ruiz-Trillo I."/>
            <person name="Brown M."/>
            <person name="Walker B."/>
            <person name="Young S."/>
            <person name="Zeng Q."/>
            <person name="Gargeya S."/>
            <person name="Fitzgerald M."/>
            <person name="Haas B."/>
            <person name="Abouelleil A."/>
            <person name="Allen A.W."/>
            <person name="Alvarado L."/>
            <person name="Arachchi H.M."/>
            <person name="Berlin A.M."/>
            <person name="Chapman S.B."/>
            <person name="Gainer-Dewar J."/>
            <person name="Goldberg J."/>
            <person name="Griggs A."/>
            <person name="Gujja S."/>
            <person name="Hansen M."/>
            <person name="Howarth C."/>
            <person name="Imamovic A."/>
            <person name="Ireland A."/>
            <person name="Larimer J."/>
            <person name="McCowan C."/>
            <person name="Murphy C."/>
            <person name="Pearson M."/>
            <person name="Poon T.W."/>
            <person name="Priest M."/>
            <person name="Roberts A."/>
            <person name="Saif S."/>
            <person name="Shea T."/>
            <person name="Sisk P."/>
            <person name="Sykes S."/>
            <person name="Wortman J."/>
            <person name="Nusbaum C."/>
            <person name="Birren B."/>
        </authorList>
    </citation>
    <scope>NUCLEOTIDE SEQUENCE [LARGE SCALE GENOMIC DNA]</scope>
    <source>
        <strain evidence="9">ATCC 38817</strain>
    </source>
</reference>
<sequence length="1024" mass="114173">MKSRFSSLDIRILVNELRSKIVGFRVANIYDVNSKTYLFKLVQTGVAAVGQVNQQIFLLSESGNRFHTTEYDRDRSPMPNDFSMKLRKHIRTHRISGIRQVGVDRIIEISFTSGYLLYFEFFAGGNIILTNPEHQILALLRMAKPDENTRFAVRETYDISRAHASLTPVSRDSLMAILRSAGPDIELRRLLLETLAYGSSLIDHCITKAGLEPSMNVVRSFDMSPDSASFDNLLAALQEANTFFEGSQATTPGYIFTRANPSPRKDPDGNLIDEELFESFEPFLFEHLKDRPHRVFDTFDKALDEYFSRIDGQRVDQRAARAQQQSLNRVAHVRKDHENRLQALRAAQVSNVERARLIEANVDLVDAARQIVLSALASGFQWSQLWELVVSQKDLGHPVARCIHALRLETSQIDLSLPIIEEEEEDAYDSDEDFDNEEASTRGSKKRRMVVTIDLGVSAFANAQNYYQLKKSSHEKELRTISASSRAIRSTERLVRQEIQQVQVASAVNRMRKPYWFERFAWFISTENYLVIAGRDAQQNEILVKRYLRPGDAYIHADIHGATSVIVKNPFPDQPVSPVTLSQAGTMAICLSSAWDANIVVSAWWVEANQVSKTAPSGEYLPTGSFVIRGKKNFLPPARLEMGFGYMFRLDDESVPRHRGERKMNLSKDDIEAYASSVQRYGLQASDTSAETPASESVAESSAESSAELDLSKVDFSNITDDTGFARDADASPEDSDQEAGQGAEAADRDSISSDEDEEAAEEIAAPSAPEPTSSKKKQTAASKKKQAAASKKPSREESPPPAKVRGKHGKMKKLKKKYADQDDEERELRMELLGSTKGANQKAAKRQEEIAKRQEKVDRANRPRVKAPVTSLMHVPASGADGAENAAAPATLTEEQERQEVRQLLAAEQIPLDDDEEAELSTSSLMGYLDALTGVPHPDDILLYAVPVCLPYTVALTYKFKVKVTPGSLKKGKACKATLDLVEKHPDMTRRERDLLRAVPTTEAVAQMIGKARISPAAGDRKK</sequence>
<feature type="compositionally biased region" description="Low complexity" evidence="6">
    <location>
        <begin position="877"/>
        <end position="894"/>
    </location>
</feature>
<feature type="region of interest" description="Disordered" evidence="6">
    <location>
        <begin position="722"/>
        <end position="862"/>
    </location>
</feature>
<dbReference type="OrthoDB" id="207084at2759"/>
<dbReference type="Gene3D" id="2.30.310.10">
    <property type="entry name" value="ibrinogen binding protein from staphylococcus aureus domain"/>
    <property type="match status" value="1"/>
</dbReference>
<comment type="similarity">
    <text evidence="2">Belongs to the NEMF family.</text>
</comment>
<dbReference type="Pfam" id="PF11923">
    <property type="entry name" value="NFACT-C"/>
    <property type="match status" value="1"/>
</dbReference>
<organism evidence="9">
    <name type="scientific">Fonticula alba</name>
    <name type="common">Slime mold</name>
    <dbReference type="NCBI Taxonomy" id="691883"/>
    <lineage>
        <taxon>Eukaryota</taxon>
        <taxon>Rotosphaerida</taxon>
        <taxon>Fonticulaceae</taxon>
        <taxon>Fonticula</taxon>
    </lineage>
</organism>
<dbReference type="GO" id="GO:0005737">
    <property type="term" value="C:cytoplasm"/>
    <property type="evidence" value="ECO:0007669"/>
    <property type="project" value="UniProtKB-SubCell"/>
</dbReference>
<feature type="domain" description="NFACT RNA-binding" evidence="7">
    <location>
        <begin position="520"/>
        <end position="630"/>
    </location>
</feature>
<name>A0A058ZB68_FONAL</name>
<evidence type="ECO:0000259" key="8">
    <source>
        <dbReference type="Pfam" id="PF11923"/>
    </source>
</evidence>
<dbReference type="Pfam" id="PF05670">
    <property type="entry name" value="NFACT-R_1"/>
    <property type="match status" value="1"/>
</dbReference>
<dbReference type="InterPro" id="IPR021846">
    <property type="entry name" value="NFACT-C"/>
</dbReference>
<dbReference type="GO" id="GO:0000049">
    <property type="term" value="F:tRNA binding"/>
    <property type="evidence" value="ECO:0007669"/>
    <property type="project" value="TreeGrafter"/>
</dbReference>
<dbReference type="InterPro" id="IPR051608">
    <property type="entry name" value="RQC_Subunit_NEMF"/>
</dbReference>
<dbReference type="GO" id="GO:0072344">
    <property type="term" value="P:rescue of stalled ribosome"/>
    <property type="evidence" value="ECO:0007669"/>
    <property type="project" value="TreeGrafter"/>
</dbReference>
<dbReference type="Pfam" id="PF05833">
    <property type="entry name" value="NFACT_N"/>
    <property type="match status" value="1"/>
</dbReference>
<dbReference type="OMA" id="MFLEFFA"/>
<keyword evidence="10" id="KW-1185">Reference proteome</keyword>
<dbReference type="eggNOG" id="KOG2030">
    <property type="taxonomic scope" value="Eukaryota"/>
</dbReference>
<dbReference type="GO" id="GO:1990116">
    <property type="term" value="P:ribosome-associated ubiquitin-dependent protein catabolic process"/>
    <property type="evidence" value="ECO:0007669"/>
    <property type="project" value="TreeGrafter"/>
</dbReference>
<keyword evidence="3" id="KW-0963">Cytoplasm</keyword>
<dbReference type="EMBL" id="KB932202">
    <property type="protein sequence ID" value="KCV71670.1"/>
    <property type="molecule type" value="Genomic_DNA"/>
</dbReference>
<evidence type="ECO:0000256" key="1">
    <source>
        <dbReference type="ARBA" id="ARBA00004496"/>
    </source>
</evidence>
<dbReference type="InterPro" id="IPR008532">
    <property type="entry name" value="NFACT_RNA-bd"/>
</dbReference>
<feature type="compositionally biased region" description="Low complexity" evidence="6">
    <location>
        <begin position="763"/>
        <end position="773"/>
    </location>
</feature>
<feature type="domain" description="NFACT protein C-terminal" evidence="8">
    <location>
        <begin position="929"/>
        <end position="1015"/>
    </location>
</feature>
<dbReference type="GO" id="GO:0043023">
    <property type="term" value="F:ribosomal large subunit binding"/>
    <property type="evidence" value="ECO:0007669"/>
    <property type="project" value="TreeGrafter"/>
</dbReference>